<dbReference type="Gene3D" id="3.40.50.1820">
    <property type="entry name" value="alpha/beta hydrolase"/>
    <property type="match status" value="1"/>
</dbReference>
<accession>A0A8J8MJS2</accession>
<feature type="domain" description="AB hydrolase-1" evidence="1">
    <location>
        <begin position="52"/>
        <end position="157"/>
    </location>
</feature>
<dbReference type="AlphaFoldDB" id="A0A8J8MJS2"/>
<dbReference type="KEGG" id="vpy:HZI73_11050"/>
<dbReference type="PANTHER" id="PTHR43139">
    <property type="entry name" value="SI:DKEY-122A22.2"/>
    <property type="match status" value="1"/>
</dbReference>
<dbReference type="InterPro" id="IPR052370">
    <property type="entry name" value="Meta-cleavage_hydrolase"/>
</dbReference>
<name>A0A8J8MJS2_9FIRM</name>
<evidence type="ECO:0000259" key="1">
    <source>
        <dbReference type="Pfam" id="PF00561"/>
    </source>
</evidence>
<dbReference type="Pfam" id="PF00561">
    <property type="entry name" value="Abhydrolase_1"/>
    <property type="match status" value="1"/>
</dbReference>
<organism evidence="2 3">
    <name type="scientific">Vallitalea pronyensis</name>
    <dbReference type="NCBI Taxonomy" id="1348613"/>
    <lineage>
        <taxon>Bacteria</taxon>
        <taxon>Bacillati</taxon>
        <taxon>Bacillota</taxon>
        <taxon>Clostridia</taxon>
        <taxon>Lachnospirales</taxon>
        <taxon>Vallitaleaceae</taxon>
        <taxon>Vallitalea</taxon>
    </lineage>
</organism>
<dbReference type="InterPro" id="IPR029058">
    <property type="entry name" value="AB_hydrolase_fold"/>
</dbReference>
<evidence type="ECO:0000313" key="3">
    <source>
        <dbReference type="Proteomes" id="UP000683246"/>
    </source>
</evidence>
<keyword evidence="3" id="KW-1185">Reference proteome</keyword>
<gene>
    <name evidence="2" type="ORF">HZI73_11050</name>
</gene>
<dbReference type="SUPFAM" id="SSF53474">
    <property type="entry name" value="alpha/beta-Hydrolases"/>
    <property type="match status" value="1"/>
</dbReference>
<dbReference type="RefSeq" id="WP_212698287.1">
    <property type="nucleotide sequence ID" value="NZ_CP058649.1"/>
</dbReference>
<dbReference type="EMBL" id="CP058649">
    <property type="protein sequence ID" value="QUI22791.1"/>
    <property type="molecule type" value="Genomic_DNA"/>
</dbReference>
<proteinExistence type="predicted"/>
<reference evidence="2" key="1">
    <citation type="submission" date="2020-07" db="EMBL/GenBank/DDBJ databases">
        <title>Vallitalea pronyensis genome.</title>
        <authorList>
            <person name="Postec A."/>
        </authorList>
    </citation>
    <scope>NUCLEOTIDE SEQUENCE</scope>
    <source>
        <strain evidence="2">FatNI3</strain>
    </source>
</reference>
<protein>
    <submittedName>
        <fullName evidence="2">Alpha/beta hydrolase</fullName>
    </submittedName>
</protein>
<keyword evidence="2" id="KW-0378">Hydrolase</keyword>
<evidence type="ECO:0000313" key="2">
    <source>
        <dbReference type="EMBL" id="QUI22791.1"/>
    </source>
</evidence>
<dbReference type="InterPro" id="IPR000073">
    <property type="entry name" value="AB_hydrolase_1"/>
</dbReference>
<dbReference type="PANTHER" id="PTHR43139:SF52">
    <property type="entry name" value="SI:DKEY-122A22.2"/>
    <property type="match status" value="1"/>
</dbReference>
<dbReference type="GO" id="GO:0016787">
    <property type="term" value="F:hydrolase activity"/>
    <property type="evidence" value="ECO:0007669"/>
    <property type="project" value="UniProtKB-KW"/>
</dbReference>
<sequence>MINVFKSDKKREEVLASYDHLLGLWGVDYDEVDLVTQFGTTHCILSGDKTNPPLLMFHGVGDNSAVMWILNIGELSKYFYCISVDTLGGPGKSIPNEQFTKATFNQVEWINEVVSQLQISHFNILGISNGAYMAYNYLTYESKKVNRVVCLEGGMLIGNPIKNMLKTIFIMFPQILLPNRKNMIAILKKLSSPESNFINNCPEVVDHMIMVMKRHNQKAMFVHTIEKYHKEKGMAVRDKLYFLMGHYKLDRKREFVKALDDGQFKYKVIKGAGHGINHEQPERVNAEIIQYLLGD</sequence>
<dbReference type="Proteomes" id="UP000683246">
    <property type="component" value="Chromosome"/>
</dbReference>